<dbReference type="PANTHER" id="PTHR32385">
    <property type="entry name" value="MANNOSYL PHOSPHORYLINOSITOL CERAMIDE SYNTHASE"/>
    <property type="match status" value="1"/>
</dbReference>
<dbReference type="InterPro" id="IPR029044">
    <property type="entry name" value="Nucleotide-diphossugar_trans"/>
</dbReference>
<evidence type="ECO:0000256" key="1">
    <source>
        <dbReference type="ARBA" id="ARBA00022679"/>
    </source>
</evidence>
<dbReference type="Proteomes" id="UP001255856">
    <property type="component" value="Unassembled WGS sequence"/>
</dbReference>
<keyword evidence="3" id="KW-1185">Reference proteome</keyword>
<dbReference type="GO" id="GO:0016020">
    <property type="term" value="C:membrane"/>
    <property type="evidence" value="ECO:0007669"/>
    <property type="project" value="GOC"/>
</dbReference>
<name>A0AAD9IGM1_PROWI</name>
<dbReference type="Gene3D" id="3.90.550.20">
    <property type="match status" value="1"/>
</dbReference>
<accession>A0AAD9IGM1</accession>
<dbReference type="InterPro" id="IPR007577">
    <property type="entry name" value="GlycoTrfase_DXD_sugar-bd_CS"/>
</dbReference>
<dbReference type="InterPro" id="IPR051706">
    <property type="entry name" value="Glycosyltransferase_domain"/>
</dbReference>
<protein>
    <submittedName>
        <fullName evidence="2">Uncharacterized protein</fullName>
    </submittedName>
</protein>
<dbReference type="Pfam" id="PF04488">
    <property type="entry name" value="Gly_transf_sug"/>
    <property type="match status" value="1"/>
</dbReference>
<keyword evidence="1" id="KW-0808">Transferase</keyword>
<dbReference type="SUPFAM" id="SSF53448">
    <property type="entry name" value="Nucleotide-diphospho-sugar transferases"/>
    <property type="match status" value="1"/>
</dbReference>
<sequence>MAYDHPVRRADALRPFVLQTFGGMYLDLDVECFAPMDAMLAGADLVLQTGLDINVQTGPAVIMETLQRLIWPLGTFFTPCLWNDRRCHRQLALQRAVGSVPPGIVGYHRYSASWHSRGRNRFGILNEQDAVWSISAARWGF</sequence>
<dbReference type="EMBL" id="JASFZW010000005">
    <property type="protein sequence ID" value="KAK2077903.1"/>
    <property type="molecule type" value="Genomic_DNA"/>
</dbReference>
<proteinExistence type="predicted"/>
<reference evidence="2" key="1">
    <citation type="submission" date="2021-01" db="EMBL/GenBank/DDBJ databases">
        <authorList>
            <person name="Eckstrom K.M.E."/>
        </authorList>
    </citation>
    <scope>NUCLEOTIDE SEQUENCE</scope>
    <source>
        <strain evidence="2">UVCC 0001</strain>
    </source>
</reference>
<gene>
    <name evidence="2" type="ORF">QBZ16_003771</name>
</gene>
<dbReference type="PANTHER" id="PTHR32385:SF15">
    <property type="entry name" value="INOSITOL PHOSPHOCERAMIDE MANNOSYLTRANSFERASE 1"/>
    <property type="match status" value="1"/>
</dbReference>
<evidence type="ECO:0000313" key="3">
    <source>
        <dbReference type="Proteomes" id="UP001255856"/>
    </source>
</evidence>
<dbReference type="AlphaFoldDB" id="A0AAD9IGM1"/>
<comment type="caution">
    <text evidence="2">The sequence shown here is derived from an EMBL/GenBank/DDBJ whole genome shotgun (WGS) entry which is preliminary data.</text>
</comment>
<dbReference type="GO" id="GO:0051999">
    <property type="term" value="P:mannosyl-inositol phosphorylceramide biosynthetic process"/>
    <property type="evidence" value="ECO:0007669"/>
    <property type="project" value="TreeGrafter"/>
</dbReference>
<organism evidence="2 3">
    <name type="scientific">Prototheca wickerhamii</name>
    <dbReference type="NCBI Taxonomy" id="3111"/>
    <lineage>
        <taxon>Eukaryota</taxon>
        <taxon>Viridiplantae</taxon>
        <taxon>Chlorophyta</taxon>
        <taxon>core chlorophytes</taxon>
        <taxon>Trebouxiophyceae</taxon>
        <taxon>Chlorellales</taxon>
        <taxon>Chlorellaceae</taxon>
        <taxon>Prototheca</taxon>
    </lineage>
</organism>
<evidence type="ECO:0000313" key="2">
    <source>
        <dbReference type="EMBL" id="KAK2077903.1"/>
    </source>
</evidence>
<dbReference type="GO" id="GO:0000030">
    <property type="term" value="F:mannosyltransferase activity"/>
    <property type="evidence" value="ECO:0007669"/>
    <property type="project" value="TreeGrafter"/>
</dbReference>